<dbReference type="EMBL" id="MU858384">
    <property type="protein sequence ID" value="KAK4206571.1"/>
    <property type="molecule type" value="Genomic_DNA"/>
</dbReference>
<evidence type="ECO:0000313" key="2">
    <source>
        <dbReference type="Proteomes" id="UP001301769"/>
    </source>
</evidence>
<comment type="caution">
    <text evidence="1">The sequence shown here is derived from an EMBL/GenBank/DDBJ whole genome shotgun (WGS) entry which is preliminary data.</text>
</comment>
<evidence type="ECO:0000313" key="1">
    <source>
        <dbReference type="EMBL" id="KAK4206571.1"/>
    </source>
</evidence>
<dbReference type="Proteomes" id="UP001301769">
    <property type="component" value="Unassembled WGS sequence"/>
</dbReference>
<protein>
    <submittedName>
        <fullName evidence="1">Uncharacterized protein</fullName>
    </submittedName>
</protein>
<name>A0AAN7AYX5_9PEZI</name>
<dbReference type="AlphaFoldDB" id="A0AAN7AYX5"/>
<accession>A0AAN7AYX5</accession>
<proteinExistence type="predicted"/>
<keyword evidence="2" id="KW-1185">Reference proteome</keyword>
<organism evidence="1 2">
    <name type="scientific">Rhypophila decipiens</name>
    <dbReference type="NCBI Taxonomy" id="261697"/>
    <lineage>
        <taxon>Eukaryota</taxon>
        <taxon>Fungi</taxon>
        <taxon>Dikarya</taxon>
        <taxon>Ascomycota</taxon>
        <taxon>Pezizomycotina</taxon>
        <taxon>Sordariomycetes</taxon>
        <taxon>Sordariomycetidae</taxon>
        <taxon>Sordariales</taxon>
        <taxon>Naviculisporaceae</taxon>
        <taxon>Rhypophila</taxon>
    </lineage>
</organism>
<reference evidence="1" key="2">
    <citation type="submission" date="2023-05" db="EMBL/GenBank/DDBJ databases">
        <authorList>
            <consortium name="Lawrence Berkeley National Laboratory"/>
            <person name="Steindorff A."/>
            <person name="Hensen N."/>
            <person name="Bonometti L."/>
            <person name="Westerberg I."/>
            <person name="Brannstrom I.O."/>
            <person name="Guillou S."/>
            <person name="Cros-Aarteil S."/>
            <person name="Calhoun S."/>
            <person name="Haridas S."/>
            <person name="Kuo A."/>
            <person name="Mondo S."/>
            <person name="Pangilinan J."/>
            <person name="Riley R."/>
            <person name="Labutti K."/>
            <person name="Andreopoulos B."/>
            <person name="Lipzen A."/>
            <person name="Chen C."/>
            <person name="Yanf M."/>
            <person name="Daum C."/>
            <person name="Ng V."/>
            <person name="Clum A."/>
            <person name="Ohm R."/>
            <person name="Martin F."/>
            <person name="Silar P."/>
            <person name="Natvig D."/>
            <person name="Lalanne C."/>
            <person name="Gautier V."/>
            <person name="Ament-Velasquez S.L."/>
            <person name="Kruys A."/>
            <person name="Hutchinson M.I."/>
            <person name="Powell A.J."/>
            <person name="Barry K."/>
            <person name="Miller A.N."/>
            <person name="Grigoriev I.V."/>
            <person name="Debuchy R."/>
            <person name="Gladieux P."/>
            <person name="Thoren M.H."/>
            <person name="Johannesson H."/>
        </authorList>
    </citation>
    <scope>NUCLEOTIDE SEQUENCE</scope>
    <source>
        <strain evidence="1">PSN293</strain>
    </source>
</reference>
<sequence length="335" mass="37032">MLPSFLRVVPPAVHTHLSSYINPAMAALIATPLLLALASGHQTLLPRQEIDWLNTTSDAKFDGFIARANASTTRLIELPNIHTSKYPSKEDQNTDWKAWLWTTEQLARGGAMFGGLHPDDKYISANGSVQVDDSWLACMRLTRFRNPGLPLDQTIQSDCSNVFPADCLQYLHEFAQEGRMCHNLNSLNLGRTREKWNEGPCSGALNGEHDPMVLEPDKVFRVNHLDDLQTASTSVYGENRKPDTRYDAVVNSVYMLAVGFARASDKQPNRFSNTSIDMDAETVPSKFICMRADKFSQGSRTLEDISNMGVTTRAPLLGLTLVMGACVAALTGEIL</sequence>
<reference evidence="1" key="1">
    <citation type="journal article" date="2023" name="Mol. Phylogenet. Evol.">
        <title>Genome-scale phylogeny and comparative genomics of the fungal order Sordariales.</title>
        <authorList>
            <person name="Hensen N."/>
            <person name="Bonometti L."/>
            <person name="Westerberg I."/>
            <person name="Brannstrom I.O."/>
            <person name="Guillou S."/>
            <person name="Cros-Aarteil S."/>
            <person name="Calhoun S."/>
            <person name="Haridas S."/>
            <person name="Kuo A."/>
            <person name="Mondo S."/>
            <person name="Pangilinan J."/>
            <person name="Riley R."/>
            <person name="LaButti K."/>
            <person name="Andreopoulos B."/>
            <person name="Lipzen A."/>
            <person name="Chen C."/>
            <person name="Yan M."/>
            <person name="Daum C."/>
            <person name="Ng V."/>
            <person name="Clum A."/>
            <person name="Steindorff A."/>
            <person name="Ohm R.A."/>
            <person name="Martin F."/>
            <person name="Silar P."/>
            <person name="Natvig D.O."/>
            <person name="Lalanne C."/>
            <person name="Gautier V."/>
            <person name="Ament-Velasquez S.L."/>
            <person name="Kruys A."/>
            <person name="Hutchinson M.I."/>
            <person name="Powell A.J."/>
            <person name="Barry K."/>
            <person name="Miller A.N."/>
            <person name="Grigoriev I.V."/>
            <person name="Debuchy R."/>
            <person name="Gladieux P."/>
            <person name="Hiltunen Thoren M."/>
            <person name="Johannesson H."/>
        </authorList>
    </citation>
    <scope>NUCLEOTIDE SEQUENCE</scope>
    <source>
        <strain evidence="1">PSN293</strain>
    </source>
</reference>
<gene>
    <name evidence="1" type="ORF">QBC37DRAFT_434744</name>
</gene>